<evidence type="ECO:0000256" key="8">
    <source>
        <dbReference type="ARBA" id="ARBA00023136"/>
    </source>
</evidence>
<dbReference type="NCBIfam" id="TIGR00797">
    <property type="entry name" value="matE"/>
    <property type="match status" value="1"/>
</dbReference>
<dbReference type="PANTHER" id="PTHR43298">
    <property type="entry name" value="MULTIDRUG RESISTANCE PROTEIN NORM-RELATED"/>
    <property type="match status" value="1"/>
</dbReference>
<evidence type="ECO:0000256" key="4">
    <source>
        <dbReference type="ARBA" id="ARBA00022475"/>
    </source>
</evidence>
<dbReference type="RefSeq" id="WP_168882240.1">
    <property type="nucleotide sequence ID" value="NZ_JABAIL010000003.1"/>
</dbReference>
<proteinExistence type="predicted"/>
<keyword evidence="8 10" id="KW-0472">Membrane</keyword>
<feature type="transmembrane region" description="Helical" evidence="10">
    <location>
        <begin position="138"/>
        <end position="157"/>
    </location>
</feature>
<keyword evidence="7" id="KW-0406">Ion transport</keyword>
<organism evidence="11 12">
    <name type="scientific">Flammeovirga agarivorans</name>
    <dbReference type="NCBI Taxonomy" id="2726742"/>
    <lineage>
        <taxon>Bacteria</taxon>
        <taxon>Pseudomonadati</taxon>
        <taxon>Bacteroidota</taxon>
        <taxon>Cytophagia</taxon>
        <taxon>Cytophagales</taxon>
        <taxon>Flammeovirgaceae</taxon>
        <taxon>Flammeovirga</taxon>
    </lineage>
</organism>
<dbReference type="GO" id="GO:0042910">
    <property type="term" value="F:xenobiotic transmembrane transporter activity"/>
    <property type="evidence" value="ECO:0007669"/>
    <property type="project" value="InterPro"/>
</dbReference>
<dbReference type="InterPro" id="IPR048279">
    <property type="entry name" value="MdtK-like"/>
</dbReference>
<keyword evidence="3" id="KW-0050">Antiport</keyword>
<feature type="transmembrane region" description="Helical" evidence="10">
    <location>
        <begin position="416"/>
        <end position="438"/>
    </location>
</feature>
<dbReference type="GO" id="GO:0006811">
    <property type="term" value="P:monoatomic ion transport"/>
    <property type="evidence" value="ECO:0007669"/>
    <property type="project" value="UniProtKB-KW"/>
</dbReference>
<name>A0A7X8SJS8_9BACT</name>
<feature type="transmembrane region" description="Helical" evidence="10">
    <location>
        <begin position="195"/>
        <end position="214"/>
    </location>
</feature>
<feature type="transmembrane region" description="Helical" evidence="10">
    <location>
        <begin position="169"/>
        <end position="189"/>
    </location>
</feature>
<evidence type="ECO:0000256" key="5">
    <source>
        <dbReference type="ARBA" id="ARBA00022692"/>
    </source>
</evidence>
<dbReference type="AlphaFoldDB" id="A0A7X8SJS8"/>
<evidence type="ECO:0000313" key="11">
    <source>
        <dbReference type="EMBL" id="NLR91521.1"/>
    </source>
</evidence>
<dbReference type="EMBL" id="JABAIL010000003">
    <property type="protein sequence ID" value="NLR91521.1"/>
    <property type="molecule type" value="Genomic_DNA"/>
</dbReference>
<dbReference type="GO" id="GO:0015297">
    <property type="term" value="F:antiporter activity"/>
    <property type="evidence" value="ECO:0007669"/>
    <property type="project" value="UniProtKB-KW"/>
</dbReference>
<comment type="subcellular location">
    <subcellularLocation>
        <location evidence="1">Cell membrane</location>
        <topology evidence="1">Multi-pass membrane protein</topology>
    </subcellularLocation>
</comment>
<evidence type="ECO:0000256" key="7">
    <source>
        <dbReference type="ARBA" id="ARBA00023065"/>
    </source>
</evidence>
<gene>
    <name evidence="11" type="ORF">HGP29_09905</name>
</gene>
<dbReference type="PIRSF" id="PIRSF006603">
    <property type="entry name" value="DinF"/>
    <property type="match status" value="1"/>
</dbReference>
<feature type="transmembrane region" description="Helical" evidence="10">
    <location>
        <begin position="100"/>
        <end position="118"/>
    </location>
</feature>
<dbReference type="CDD" id="cd13140">
    <property type="entry name" value="MATE_like_1"/>
    <property type="match status" value="1"/>
</dbReference>
<protein>
    <recommendedName>
        <fullName evidence="9">Multidrug-efflux transporter</fullName>
    </recommendedName>
</protein>
<accession>A0A7X8SJS8</accession>
<dbReference type="Pfam" id="PF01554">
    <property type="entry name" value="MatE"/>
    <property type="match status" value="2"/>
</dbReference>
<dbReference type="Proteomes" id="UP000585050">
    <property type="component" value="Unassembled WGS sequence"/>
</dbReference>
<keyword evidence="2" id="KW-0813">Transport</keyword>
<evidence type="ECO:0000256" key="10">
    <source>
        <dbReference type="SAM" id="Phobius"/>
    </source>
</evidence>
<keyword evidence="6 10" id="KW-1133">Transmembrane helix</keyword>
<dbReference type="PANTHER" id="PTHR43298:SF2">
    <property type="entry name" value="FMN_FAD EXPORTER YEEO-RELATED"/>
    <property type="match status" value="1"/>
</dbReference>
<keyword evidence="4" id="KW-1003">Cell membrane</keyword>
<comment type="caution">
    <text evidence="11">The sequence shown here is derived from an EMBL/GenBank/DDBJ whole genome shotgun (WGS) entry which is preliminary data.</text>
</comment>
<keyword evidence="5 10" id="KW-0812">Transmembrane</keyword>
<reference evidence="11 12" key="1">
    <citation type="submission" date="2020-04" db="EMBL/GenBank/DDBJ databases">
        <title>Flammeovirga sp. SR4, a novel species isolated from seawater.</title>
        <authorList>
            <person name="Wang X."/>
        </authorList>
    </citation>
    <scope>NUCLEOTIDE SEQUENCE [LARGE SCALE GENOMIC DNA]</scope>
    <source>
        <strain evidence="11 12">SR4</strain>
    </source>
</reference>
<evidence type="ECO:0000256" key="1">
    <source>
        <dbReference type="ARBA" id="ARBA00004651"/>
    </source>
</evidence>
<dbReference type="InterPro" id="IPR002528">
    <property type="entry name" value="MATE_fam"/>
</dbReference>
<evidence type="ECO:0000256" key="6">
    <source>
        <dbReference type="ARBA" id="ARBA00022989"/>
    </source>
</evidence>
<dbReference type="GO" id="GO:0005886">
    <property type="term" value="C:plasma membrane"/>
    <property type="evidence" value="ECO:0007669"/>
    <property type="project" value="UniProtKB-SubCell"/>
</dbReference>
<keyword evidence="12" id="KW-1185">Reference proteome</keyword>
<evidence type="ECO:0000256" key="9">
    <source>
        <dbReference type="ARBA" id="ARBA00031636"/>
    </source>
</evidence>
<evidence type="ECO:0000256" key="2">
    <source>
        <dbReference type="ARBA" id="ARBA00022448"/>
    </source>
</evidence>
<dbReference type="InterPro" id="IPR050222">
    <property type="entry name" value="MATE_MdtK"/>
</dbReference>
<sequence>MKSKTNSKDLTDGPVLKRILALSVPIIGAMFMQTATNVVDIVWIGKLGSDAVAGVGTSTIFLQLVWAFASIFLVSSGVLVSQAIGENKNKKAKEYSRDSVKALMLIIILMGIILQVYFDEIIGFFNFKKQVVIDSAYVYLSWMSIFLIFSLGTLLLTQISNSRGDAKKPFLYFSIGVVINLVLDPIFIFTFGWGVAGAAWATGIAQFIAFALFLRKSFRTFFGGLTQWGFRFIRINELIKVGLPTSLERIIFTVVGIAITKIISDWGSDAIAAQKIGNQLEAITFMCISGLSSAMLSFTGQNYGAKKFDRIKKGYFYAMIISLLLGVVTGLLFYHFDEELMGVFVSERNTILIGADYLEVLGVAQVSMCVEMVTTGIINGLGRTKYPAVINTSMTVIRVPLAFFLANNMGMGVDGVWYAIGISVFLRALFLTVAYFYLTNKLLKSEVTVS</sequence>
<evidence type="ECO:0000313" key="12">
    <source>
        <dbReference type="Proteomes" id="UP000585050"/>
    </source>
</evidence>
<feature type="transmembrane region" description="Helical" evidence="10">
    <location>
        <begin position="315"/>
        <end position="336"/>
    </location>
</feature>
<feature type="transmembrane region" description="Helical" evidence="10">
    <location>
        <begin position="20"/>
        <end position="45"/>
    </location>
</feature>
<evidence type="ECO:0000256" key="3">
    <source>
        <dbReference type="ARBA" id="ARBA00022449"/>
    </source>
</evidence>
<feature type="transmembrane region" description="Helical" evidence="10">
    <location>
        <begin position="60"/>
        <end position="80"/>
    </location>
</feature>